<feature type="domain" description="DUF4126" evidence="2">
    <location>
        <begin position="16"/>
        <end position="185"/>
    </location>
</feature>
<evidence type="ECO:0000256" key="1">
    <source>
        <dbReference type="SAM" id="Phobius"/>
    </source>
</evidence>
<reference evidence="3 4" key="1">
    <citation type="submission" date="2020-07" db="EMBL/GenBank/DDBJ databases">
        <authorList>
            <person name="Feng X."/>
        </authorList>
    </citation>
    <scope>NUCLEOTIDE SEQUENCE [LARGE SCALE GENOMIC DNA]</scope>
    <source>
        <strain evidence="3 4">JCM14086</strain>
    </source>
</reference>
<feature type="transmembrane region" description="Helical" evidence="1">
    <location>
        <begin position="59"/>
        <end position="77"/>
    </location>
</feature>
<feature type="transmembrane region" description="Helical" evidence="1">
    <location>
        <begin position="15"/>
        <end position="39"/>
    </location>
</feature>
<evidence type="ECO:0000313" key="3">
    <source>
        <dbReference type="EMBL" id="MBC2601778.1"/>
    </source>
</evidence>
<dbReference type="Pfam" id="PF13548">
    <property type="entry name" value="DUF4126"/>
    <property type="match status" value="1"/>
</dbReference>
<dbReference type="Proteomes" id="UP000525652">
    <property type="component" value="Unassembled WGS sequence"/>
</dbReference>
<name>A0A7X1AXD7_9BACT</name>
<dbReference type="RefSeq" id="WP_185692487.1">
    <property type="nucleotide sequence ID" value="NZ_JACHVA010000075.1"/>
</dbReference>
<organism evidence="3 4">
    <name type="scientific">Puniceicoccus vermicola</name>
    <dbReference type="NCBI Taxonomy" id="388746"/>
    <lineage>
        <taxon>Bacteria</taxon>
        <taxon>Pseudomonadati</taxon>
        <taxon>Verrucomicrobiota</taxon>
        <taxon>Opitutia</taxon>
        <taxon>Puniceicoccales</taxon>
        <taxon>Puniceicoccaceae</taxon>
        <taxon>Puniceicoccus</taxon>
    </lineage>
</organism>
<keyword evidence="1" id="KW-1133">Transmembrane helix</keyword>
<protein>
    <submittedName>
        <fullName evidence="3">DUF4126 domain-containing protein</fullName>
    </submittedName>
</protein>
<accession>A0A7X1AXD7</accession>
<comment type="caution">
    <text evidence="3">The sequence shown here is derived from an EMBL/GenBank/DDBJ whole genome shotgun (WGS) entry which is preliminary data.</text>
</comment>
<dbReference type="EMBL" id="JACHVA010000075">
    <property type="protein sequence ID" value="MBC2601778.1"/>
    <property type="molecule type" value="Genomic_DNA"/>
</dbReference>
<feature type="transmembrane region" description="Helical" evidence="1">
    <location>
        <begin position="157"/>
        <end position="185"/>
    </location>
</feature>
<dbReference type="AlphaFoldDB" id="A0A7X1AXD7"/>
<feature type="transmembrane region" description="Helical" evidence="1">
    <location>
        <begin position="115"/>
        <end position="137"/>
    </location>
</feature>
<keyword evidence="1" id="KW-0472">Membrane</keyword>
<evidence type="ECO:0000313" key="4">
    <source>
        <dbReference type="Proteomes" id="UP000525652"/>
    </source>
</evidence>
<keyword evidence="4" id="KW-1185">Reference proteome</keyword>
<keyword evidence="1" id="KW-0812">Transmembrane</keyword>
<evidence type="ECO:0000259" key="2">
    <source>
        <dbReference type="Pfam" id="PF13548"/>
    </source>
</evidence>
<sequence>MSPIENPEQLTELTAIFAGLGLSAAAGLRVFLPVLALALASRMGYVDLGDRFEWLSNPMIIIVLGTATVAEVASYYIPWVDNLLDMVATPAAIGSGTLIATAMMPEMNSALQWGLGLLLGGGAAGVIQGTTVVTRGASTATSGGLANPVVATAETGGSVAVAGLAFLIPVVIGILVIFVVGYLIIKLFRVIVGRRRRTTGRIEEEDRS</sequence>
<proteinExistence type="predicted"/>
<gene>
    <name evidence="3" type="ORF">H5P30_08310</name>
</gene>
<dbReference type="InterPro" id="IPR025196">
    <property type="entry name" value="DUF4126"/>
</dbReference>